<reference evidence="2" key="1">
    <citation type="journal article" date="2020" name="Mol. Plant Microbe Interact.">
        <title>Genome Sequence of the Biocontrol Agent Coniothyrium minitans strain Conio (IMI 134523).</title>
        <authorList>
            <person name="Patel D."/>
            <person name="Shittu T.A."/>
            <person name="Baroncelli R."/>
            <person name="Muthumeenakshi S."/>
            <person name="Osborne T.H."/>
            <person name="Janganan T.K."/>
            <person name="Sreenivasaprasad S."/>
        </authorList>
    </citation>
    <scope>NUCLEOTIDE SEQUENCE</scope>
    <source>
        <strain evidence="2">Conio</strain>
    </source>
</reference>
<evidence type="ECO:0000313" key="3">
    <source>
        <dbReference type="Proteomes" id="UP000756921"/>
    </source>
</evidence>
<organism evidence="2 3">
    <name type="scientific">Paraphaeosphaeria minitans</name>
    <dbReference type="NCBI Taxonomy" id="565426"/>
    <lineage>
        <taxon>Eukaryota</taxon>
        <taxon>Fungi</taxon>
        <taxon>Dikarya</taxon>
        <taxon>Ascomycota</taxon>
        <taxon>Pezizomycotina</taxon>
        <taxon>Dothideomycetes</taxon>
        <taxon>Pleosporomycetidae</taxon>
        <taxon>Pleosporales</taxon>
        <taxon>Massarineae</taxon>
        <taxon>Didymosphaeriaceae</taxon>
        <taxon>Paraphaeosphaeria</taxon>
    </lineage>
</organism>
<protein>
    <submittedName>
        <fullName evidence="2">Uncharacterized protein</fullName>
    </submittedName>
</protein>
<evidence type="ECO:0000313" key="2">
    <source>
        <dbReference type="EMBL" id="KAF9729179.1"/>
    </source>
</evidence>
<feature type="region of interest" description="Disordered" evidence="1">
    <location>
        <begin position="80"/>
        <end position="101"/>
    </location>
</feature>
<proteinExistence type="predicted"/>
<dbReference type="OrthoDB" id="10542628at2759"/>
<evidence type="ECO:0000256" key="1">
    <source>
        <dbReference type="SAM" id="MobiDB-lite"/>
    </source>
</evidence>
<accession>A0A9P6G596</accession>
<gene>
    <name evidence="2" type="ORF">PMIN01_12869</name>
</gene>
<feature type="compositionally biased region" description="Basic and acidic residues" evidence="1">
    <location>
        <begin position="422"/>
        <end position="451"/>
    </location>
</feature>
<feature type="region of interest" description="Disordered" evidence="1">
    <location>
        <begin position="24"/>
        <end position="53"/>
    </location>
</feature>
<dbReference type="AlphaFoldDB" id="A0A9P6G596"/>
<name>A0A9P6G596_9PLEO</name>
<keyword evidence="3" id="KW-1185">Reference proteome</keyword>
<comment type="caution">
    <text evidence="2">The sequence shown here is derived from an EMBL/GenBank/DDBJ whole genome shotgun (WGS) entry which is preliminary data.</text>
</comment>
<feature type="region of interest" description="Disordered" evidence="1">
    <location>
        <begin position="121"/>
        <end position="142"/>
    </location>
</feature>
<dbReference type="Proteomes" id="UP000756921">
    <property type="component" value="Unassembled WGS sequence"/>
</dbReference>
<sequence>MYSIPNHALGCRCSQCMLAHYPVSEDPSGPSSDLHSPGKIAEATSPASEPKTTCEKGGFKVLVGSPSIALSPSLLHHSVGAAKTSSQASTRTHRNNHTDTYKPAMPEIEWVIEEMTSDDDFQSVDWSNDQSDTDGKTTTSDDFVTAPFNIPLEEAKLDIHGKSIPHDATLIVSPTTTPVAATKSMDGKAPATDFAATAAAKTQKVMANQDDVSAAEPKNVGIVPAKALVSHNALAASSKTLKMAAMKSKVTPSSKPKQAGVALGKAPVANTATDTASKTVEVEVKQYNVFSNSQLRESVEQAMRETFPTELVDAMMADLNGEFALDTEIVNAKTICRLLDGIDQSHRKYGVASLAELYPKRLSKPKAETEVKAETLHLKERLAALHVRIEQFKKRKEQRSKKDAANKDATKTETVTAQVCQRRSEDAPPEDAEKHLAQEETALKSPLEKGRMSTNLYQDVQSPCLEMSSKPLVVLLEDDKENADPNAKPW</sequence>
<feature type="compositionally biased region" description="Basic and acidic residues" evidence="1">
    <location>
        <begin position="400"/>
        <end position="411"/>
    </location>
</feature>
<dbReference type="EMBL" id="WJXW01000017">
    <property type="protein sequence ID" value="KAF9729179.1"/>
    <property type="molecule type" value="Genomic_DNA"/>
</dbReference>
<feature type="region of interest" description="Disordered" evidence="1">
    <location>
        <begin position="393"/>
        <end position="455"/>
    </location>
</feature>